<dbReference type="RefSeq" id="WP_135636090.1">
    <property type="nucleotide sequence ID" value="NZ_RQFE01000026.1"/>
</dbReference>
<evidence type="ECO:0000256" key="4">
    <source>
        <dbReference type="ARBA" id="ARBA00023136"/>
    </source>
</evidence>
<evidence type="ECO:0000256" key="3">
    <source>
        <dbReference type="ARBA" id="ARBA00022989"/>
    </source>
</evidence>
<dbReference type="GO" id="GO:0016020">
    <property type="term" value="C:membrane"/>
    <property type="evidence" value="ECO:0007669"/>
    <property type="project" value="UniProtKB-SubCell"/>
</dbReference>
<feature type="transmembrane region" description="Helical" evidence="5">
    <location>
        <begin position="40"/>
        <end position="65"/>
    </location>
</feature>
<comment type="caution">
    <text evidence="6">The sequence shown here is derived from an EMBL/GenBank/DDBJ whole genome shotgun (WGS) entry which is preliminary data.</text>
</comment>
<evidence type="ECO:0000313" key="7">
    <source>
        <dbReference type="Proteomes" id="UP000297239"/>
    </source>
</evidence>
<reference evidence="6" key="1">
    <citation type="journal article" date="2019" name="PLoS Negl. Trop. Dis.">
        <title>Revisiting the worldwide diversity of Leptospira species in the environment.</title>
        <authorList>
            <person name="Vincent A.T."/>
            <person name="Schiettekatte O."/>
            <person name="Bourhy P."/>
            <person name="Veyrier F.J."/>
            <person name="Picardeau M."/>
        </authorList>
    </citation>
    <scope>NUCLEOTIDE SEQUENCE [LARGE SCALE GENOMIC DNA]</scope>
    <source>
        <strain evidence="6">201800293</strain>
    </source>
</reference>
<dbReference type="Proteomes" id="UP000297239">
    <property type="component" value="Unassembled WGS sequence"/>
</dbReference>
<organism evidence="6 7">
    <name type="scientific">Leptospira kanakyensis</name>
    <dbReference type="NCBI Taxonomy" id="2484968"/>
    <lineage>
        <taxon>Bacteria</taxon>
        <taxon>Pseudomonadati</taxon>
        <taxon>Spirochaetota</taxon>
        <taxon>Spirochaetia</taxon>
        <taxon>Leptospirales</taxon>
        <taxon>Leptospiraceae</taxon>
        <taxon>Leptospira</taxon>
    </lineage>
</organism>
<feature type="transmembrane region" description="Helical" evidence="5">
    <location>
        <begin position="7"/>
        <end position="28"/>
    </location>
</feature>
<keyword evidence="2 5" id="KW-0812">Transmembrane</keyword>
<gene>
    <name evidence="6" type="ORF">EHQ18_14375</name>
</gene>
<evidence type="ECO:0000256" key="1">
    <source>
        <dbReference type="ARBA" id="ARBA00004141"/>
    </source>
</evidence>
<evidence type="ECO:0000256" key="2">
    <source>
        <dbReference type="ARBA" id="ARBA00022692"/>
    </source>
</evidence>
<name>A0A6N4Q9X3_9LEPT</name>
<keyword evidence="7" id="KW-1185">Reference proteome</keyword>
<dbReference type="InterPro" id="IPR032808">
    <property type="entry name" value="DoxX"/>
</dbReference>
<proteinExistence type="predicted"/>
<dbReference type="Pfam" id="PF07681">
    <property type="entry name" value="DoxX"/>
    <property type="match status" value="1"/>
</dbReference>
<dbReference type="AlphaFoldDB" id="A0A6N4Q9X3"/>
<evidence type="ECO:0000313" key="6">
    <source>
        <dbReference type="EMBL" id="TGK67712.1"/>
    </source>
</evidence>
<keyword evidence="4 5" id="KW-0472">Membrane</keyword>
<dbReference type="EMBL" id="RQFF01000032">
    <property type="protein sequence ID" value="TGK67712.1"/>
    <property type="molecule type" value="Genomic_DNA"/>
</dbReference>
<dbReference type="OrthoDB" id="343150at2"/>
<feature type="transmembrane region" description="Helical" evidence="5">
    <location>
        <begin position="97"/>
        <end position="116"/>
    </location>
</feature>
<sequence length="129" mass="14553">MNRIDFCIRMLLGIVFILFGSSKFYAFMPTPPMTPGAANFIAALITTGYLWKLVGFFEIGGGILILFPKTTILGILILTPIIVNIIFYLGFLQYQIGSAPFIMILFLVLSSGLIAWHRKNQWISLFRIE</sequence>
<evidence type="ECO:0000256" key="5">
    <source>
        <dbReference type="SAM" id="Phobius"/>
    </source>
</evidence>
<feature type="transmembrane region" description="Helical" evidence="5">
    <location>
        <begin position="72"/>
        <end position="91"/>
    </location>
</feature>
<keyword evidence="3 5" id="KW-1133">Transmembrane helix</keyword>
<protein>
    <submittedName>
        <fullName evidence="6">DoxX family membrane protein</fullName>
    </submittedName>
</protein>
<accession>A0A6N4Q9X3</accession>
<comment type="subcellular location">
    <subcellularLocation>
        <location evidence="1">Membrane</location>
        <topology evidence="1">Multi-pass membrane protein</topology>
    </subcellularLocation>
</comment>